<accession>A0AA88L9P3</accession>
<dbReference type="AlphaFoldDB" id="A0AA88L9P3"/>
<reference evidence="2" key="1">
    <citation type="submission" date="2023-07" db="EMBL/GenBank/DDBJ databases">
        <title>Chromosome-level genome assembly of Artemia franciscana.</title>
        <authorList>
            <person name="Jo E."/>
        </authorList>
    </citation>
    <scope>NUCLEOTIDE SEQUENCE</scope>
    <source>
        <tissue evidence="2">Whole body</tissue>
    </source>
</reference>
<protein>
    <submittedName>
        <fullName evidence="2">Uncharacterized protein</fullName>
    </submittedName>
</protein>
<proteinExistence type="predicted"/>
<organism evidence="2 3">
    <name type="scientific">Artemia franciscana</name>
    <name type="common">Brine shrimp</name>
    <name type="synonym">Artemia sanfranciscana</name>
    <dbReference type="NCBI Taxonomy" id="6661"/>
    <lineage>
        <taxon>Eukaryota</taxon>
        <taxon>Metazoa</taxon>
        <taxon>Ecdysozoa</taxon>
        <taxon>Arthropoda</taxon>
        <taxon>Crustacea</taxon>
        <taxon>Branchiopoda</taxon>
        <taxon>Anostraca</taxon>
        <taxon>Artemiidae</taxon>
        <taxon>Artemia</taxon>
    </lineage>
</organism>
<keyword evidence="3" id="KW-1185">Reference proteome</keyword>
<comment type="caution">
    <text evidence="2">The sequence shown here is derived from an EMBL/GenBank/DDBJ whole genome shotgun (WGS) entry which is preliminary data.</text>
</comment>
<keyword evidence="1" id="KW-0472">Membrane</keyword>
<name>A0AA88L9P3_ARTSF</name>
<gene>
    <name evidence="2" type="ORF">QYM36_002059</name>
</gene>
<keyword evidence="1" id="KW-1133">Transmembrane helix</keyword>
<evidence type="ECO:0000313" key="3">
    <source>
        <dbReference type="Proteomes" id="UP001187531"/>
    </source>
</evidence>
<evidence type="ECO:0000313" key="2">
    <source>
        <dbReference type="EMBL" id="KAK2723583.1"/>
    </source>
</evidence>
<evidence type="ECO:0000256" key="1">
    <source>
        <dbReference type="SAM" id="Phobius"/>
    </source>
</evidence>
<keyword evidence="1" id="KW-0812">Transmembrane</keyword>
<dbReference type="Proteomes" id="UP001187531">
    <property type="component" value="Unassembled WGS sequence"/>
</dbReference>
<dbReference type="EMBL" id="JAVRJZ010000004">
    <property type="protein sequence ID" value="KAK2723583.1"/>
    <property type="molecule type" value="Genomic_DNA"/>
</dbReference>
<sequence length="151" mass="16972">MPRPVEAIESKMADTPVNYMPLMVLPPFQDENEPGHIVIPPIAPLFESVVPYFPLIIAAAAVIALVIAGAIAAVVSGAVRLLIAKKARKIERLLRNQYYHRPYYGKNRQRYSRDHLSGSAESDRRFGLFLDVTEDLLRRVSNAFTKLENIN</sequence>
<feature type="transmembrane region" description="Helical" evidence="1">
    <location>
        <begin position="55"/>
        <end position="83"/>
    </location>
</feature>